<reference evidence="3" key="2">
    <citation type="submission" date="2015-01" db="EMBL/GenBank/DDBJ databases">
        <title>Evolutionary Origins and Diversification of the Mycorrhizal Mutualists.</title>
        <authorList>
            <consortium name="DOE Joint Genome Institute"/>
            <consortium name="Mycorrhizal Genomics Consortium"/>
            <person name="Kohler A."/>
            <person name="Kuo A."/>
            <person name="Nagy L.G."/>
            <person name="Floudas D."/>
            <person name="Copeland A."/>
            <person name="Barry K.W."/>
            <person name="Cichocki N."/>
            <person name="Veneault-Fourrey C."/>
            <person name="LaButti K."/>
            <person name="Lindquist E.A."/>
            <person name="Lipzen A."/>
            <person name="Lundell T."/>
            <person name="Morin E."/>
            <person name="Murat C."/>
            <person name="Riley R."/>
            <person name="Ohm R."/>
            <person name="Sun H."/>
            <person name="Tunlid A."/>
            <person name="Henrissat B."/>
            <person name="Grigoriev I.V."/>
            <person name="Hibbett D.S."/>
            <person name="Martin F."/>
        </authorList>
    </citation>
    <scope>NUCLEOTIDE SEQUENCE [LARGE SCALE GENOMIC DNA]</scope>
    <source>
        <strain evidence="3">F 1598</strain>
    </source>
</reference>
<organism evidence="2 3">
    <name type="scientific">Piloderma croceum (strain F 1598)</name>
    <dbReference type="NCBI Taxonomy" id="765440"/>
    <lineage>
        <taxon>Eukaryota</taxon>
        <taxon>Fungi</taxon>
        <taxon>Dikarya</taxon>
        <taxon>Basidiomycota</taxon>
        <taxon>Agaricomycotina</taxon>
        <taxon>Agaricomycetes</taxon>
        <taxon>Agaricomycetidae</taxon>
        <taxon>Atheliales</taxon>
        <taxon>Atheliaceae</taxon>
        <taxon>Piloderma</taxon>
    </lineage>
</organism>
<proteinExistence type="predicted"/>
<keyword evidence="3" id="KW-1185">Reference proteome</keyword>
<dbReference type="EMBL" id="KN832986">
    <property type="protein sequence ID" value="KIM84862.1"/>
    <property type="molecule type" value="Genomic_DNA"/>
</dbReference>
<dbReference type="InParanoid" id="A0A0C3C5D1"/>
<dbReference type="AlphaFoldDB" id="A0A0C3C5D1"/>
<protein>
    <submittedName>
        <fullName evidence="2">Uncharacterized protein</fullName>
    </submittedName>
</protein>
<evidence type="ECO:0000313" key="2">
    <source>
        <dbReference type="EMBL" id="KIM84862.1"/>
    </source>
</evidence>
<sequence length="109" mass="12403">MWRPIGSQRHGSCKGRSPVARHKPNRRLSFRLAGFGRPQEKQVCLNESVIGPRCAQLTRNTSYYKLQWPDASESLEPEGRIQEVLLGLEQTKVSAVCYPFFGGLILKWC</sequence>
<accession>A0A0C3C5D1</accession>
<name>A0A0C3C5D1_PILCF</name>
<dbReference type="Proteomes" id="UP000054166">
    <property type="component" value="Unassembled WGS sequence"/>
</dbReference>
<gene>
    <name evidence="2" type="ORF">PILCRDRAFT_817667</name>
</gene>
<feature type="region of interest" description="Disordered" evidence="1">
    <location>
        <begin position="1"/>
        <end position="23"/>
    </location>
</feature>
<reference evidence="2 3" key="1">
    <citation type="submission" date="2014-04" db="EMBL/GenBank/DDBJ databases">
        <authorList>
            <consortium name="DOE Joint Genome Institute"/>
            <person name="Kuo A."/>
            <person name="Tarkka M."/>
            <person name="Buscot F."/>
            <person name="Kohler A."/>
            <person name="Nagy L.G."/>
            <person name="Floudas D."/>
            <person name="Copeland A."/>
            <person name="Barry K.W."/>
            <person name="Cichocki N."/>
            <person name="Veneault-Fourrey C."/>
            <person name="LaButti K."/>
            <person name="Lindquist E.A."/>
            <person name="Lipzen A."/>
            <person name="Lundell T."/>
            <person name="Morin E."/>
            <person name="Murat C."/>
            <person name="Sun H."/>
            <person name="Tunlid A."/>
            <person name="Henrissat B."/>
            <person name="Grigoriev I.V."/>
            <person name="Hibbett D.S."/>
            <person name="Martin F."/>
            <person name="Nordberg H.P."/>
            <person name="Cantor M.N."/>
            <person name="Hua S.X."/>
        </authorList>
    </citation>
    <scope>NUCLEOTIDE SEQUENCE [LARGE SCALE GENOMIC DNA]</scope>
    <source>
        <strain evidence="2 3">F 1598</strain>
    </source>
</reference>
<evidence type="ECO:0000256" key="1">
    <source>
        <dbReference type="SAM" id="MobiDB-lite"/>
    </source>
</evidence>
<evidence type="ECO:0000313" key="3">
    <source>
        <dbReference type="Proteomes" id="UP000054166"/>
    </source>
</evidence>
<dbReference type="HOGENOM" id="CLU_2184946_0_0_1"/>